<dbReference type="Gene3D" id="1.10.510.10">
    <property type="entry name" value="Transferase(Phosphotransferase) domain 1"/>
    <property type="match status" value="2"/>
</dbReference>
<comment type="subcellular location">
    <subcellularLocation>
        <location evidence="1">Endomembrane system</location>
    </subcellularLocation>
</comment>
<keyword evidence="9" id="KW-0472">Membrane</keyword>
<feature type="domain" description="FERM" evidence="16">
    <location>
        <begin position="14"/>
        <end position="309"/>
    </location>
</feature>
<dbReference type="Pfam" id="PF21990">
    <property type="entry name" value="SH2_1"/>
    <property type="match status" value="1"/>
</dbReference>
<dbReference type="InterPro" id="IPR020635">
    <property type="entry name" value="Tyr_kinase_cat_dom"/>
</dbReference>
<proteinExistence type="inferred from homology"/>
<dbReference type="PROSITE" id="PS00109">
    <property type="entry name" value="PROTEIN_KINASE_TYR"/>
    <property type="match status" value="1"/>
</dbReference>
<dbReference type="SMART" id="SM00295">
    <property type="entry name" value="B41"/>
    <property type="match status" value="1"/>
</dbReference>
<dbReference type="GO" id="GO:0005524">
    <property type="term" value="F:ATP binding"/>
    <property type="evidence" value="ECO:0007669"/>
    <property type="project" value="UniProtKB-UniRule"/>
</dbReference>
<dbReference type="Pfam" id="PF07714">
    <property type="entry name" value="PK_Tyr_Ser-Thr"/>
    <property type="match status" value="2"/>
</dbReference>
<evidence type="ECO:0000256" key="14">
    <source>
        <dbReference type="RuleBase" id="RU362096"/>
    </source>
</evidence>
<dbReference type="InterPro" id="IPR051286">
    <property type="entry name" value="JAK"/>
</dbReference>
<dbReference type="InterPro" id="IPR017441">
    <property type="entry name" value="Protein_kinase_ATP_BS"/>
</dbReference>
<dbReference type="InterPro" id="IPR000299">
    <property type="entry name" value="FERM_domain"/>
</dbReference>
<dbReference type="PROSITE" id="PS00107">
    <property type="entry name" value="PROTEIN_KINASE_ATP"/>
    <property type="match status" value="1"/>
</dbReference>
<keyword evidence="5 13" id="KW-0547">Nucleotide-binding</keyword>
<evidence type="ECO:0000256" key="12">
    <source>
        <dbReference type="ARBA" id="ARBA00051245"/>
    </source>
</evidence>
<dbReference type="GO" id="GO:0007259">
    <property type="term" value="P:cell surface receptor signaling pathway via JAK-STAT"/>
    <property type="evidence" value="ECO:0007669"/>
    <property type="project" value="TreeGrafter"/>
</dbReference>
<dbReference type="SUPFAM" id="SSF55550">
    <property type="entry name" value="SH2 domain"/>
    <property type="match status" value="1"/>
</dbReference>
<dbReference type="InterPro" id="IPR008266">
    <property type="entry name" value="Tyr_kinase_AS"/>
</dbReference>
<evidence type="ECO:0000256" key="1">
    <source>
        <dbReference type="ARBA" id="ARBA00004308"/>
    </source>
</evidence>
<dbReference type="GO" id="GO:0051130">
    <property type="term" value="P:positive regulation of cellular component organization"/>
    <property type="evidence" value="ECO:0007669"/>
    <property type="project" value="UniProtKB-ARBA"/>
</dbReference>
<comment type="catalytic activity">
    <reaction evidence="11">
        <text>L-tyrosyl-[protein] + ATP = O-phospho-L-tyrosyl-[protein] + ADP + H(+)</text>
        <dbReference type="Rhea" id="RHEA:10596"/>
        <dbReference type="Rhea" id="RHEA-COMP:10136"/>
        <dbReference type="Rhea" id="RHEA-COMP:20101"/>
        <dbReference type="ChEBI" id="CHEBI:15378"/>
        <dbReference type="ChEBI" id="CHEBI:30616"/>
        <dbReference type="ChEBI" id="CHEBI:46858"/>
        <dbReference type="ChEBI" id="CHEBI:61978"/>
        <dbReference type="ChEBI" id="CHEBI:456216"/>
        <dbReference type="EC" id="2.7.10.1"/>
    </reaction>
</comment>
<dbReference type="GO" id="GO:0005829">
    <property type="term" value="C:cytosol"/>
    <property type="evidence" value="ECO:0007669"/>
    <property type="project" value="TreeGrafter"/>
</dbReference>
<evidence type="ECO:0000256" key="5">
    <source>
        <dbReference type="ARBA" id="ARBA00022741"/>
    </source>
</evidence>
<dbReference type="EC" id="2.7.10.2" evidence="14"/>
<dbReference type="PROSITE" id="PS50057">
    <property type="entry name" value="FERM_3"/>
    <property type="match status" value="1"/>
</dbReference>
<dbReference type="SUPFAM" id="SSF56112">
    <property type="entry name" value="Protein kinase-like (PK-like)"/>
    <property type="match status" value="2"/>
</dbReference>
<dbReference type="GO" id="GO:0012505">
    <property type="term" value="C:endomembrane system"/>
    <property type="evidence" value="ECO:0007669"/>
    <property type="project" value="UniProtKB-SubCell"/>
</dbReference>
<protein>
    <recommendedName>
        <fullName evidence="14">Tyrosine-protein kinase</fullName>
        <ecNumber evidence="14">2.7.10.2</ecNumber>
    </recommendedName>
</protein>
<evidence type="ECO:0000256" key="11">
    <source>
        <dbReference type="ARBA" id="ARBA00051243"/>
    </source>
</evidence>
<dbReference type="SMART" id="SM00252">
    <property type="entry name" value="SH2"/>
    <property type="match status" value="1"/>
</dbReference>
<keyword evidence="6 14" id="KW-0418">Kinase</keyword>
<dbReference type="Pfam" id="PF18377">
    <property type="entry name" value="FERM_F2"/>
    <property type="match status" value="1"/>
</dbReference>
<dbReference type="AlphaFoldDB" id="A0A6A4WJY0"/>
<evidence type="ECO:0000313" key="18">
    <source>
        <dbReference type="Proteomes" id="UP000440578"/>
    </source>
</evidence>
<evidence type="ECO:0000256" key="4">
    <source>
        <dbReference type="ARBA" id="ARBA00022737"/>
    </source>
</evidence>
<keyword evidence="8" id="KW-0727">SH2 domain</keyword>
<comment type="catalytic activity">
    <reaction evidence="12 14">
        <text>L-tyrosyl-[protein] + ATP = O-phospho-L-tyrosyl-[protein] + ADP + H(+)</text>
        <dbReference type="Rhea" id="RHEA:10596"/>
        <dbReference type="Rhea" id="RHEA-COMP:10136"/>
        <dbReference type="Rhea" id="RHEA-COMP:20101"/>
        <dbReference type="ChEBI" id="CHEBI:15378"/>
        <dbReference type="ChEBI" id="CHEBI:30616"/>
        <dbReference type="ChEBI" id="CHEBI:46858"/>
        <dbReference type="ChEBI" id="CHEBI:61978"/>
        <dbReference type="ChEBI" id="CHEBI:456216"/>
        <dbReference type="EC" id="2.7.10.2"/>
    </reaction>
</comment>
<dbReference type="GO" id="GO:0019221">
    <property type="term" value="P:cytokine-mediated signaling pathway"/>
    <property type="evidence" value="ECO:0007669"/>
    <property type="project" value="TreeGrafter"/>
</dbReference>
<dbReference type="InterPro" id="IPR001245">
    <property type="entry name" value="Ser-Thr/Tyr_kinase_cat_dom"/>
</dbReference>
<name>A0A6A4WJY0_AMPAM</name>
<dbReference type="GO" id="GO:0030182">
    <property type="term" value="P:neuron differentiation"/>
    <property type="evidence" value="ECO:0007669"/>
    <property type="project" value="UniProtKB-ARBA"/>
</dbReference>
<dbReference type="EMBL" id="VIIS01001055">
    <property type="protein sequence ID" value="KAF0302478.1"/>
    <property type="molecule type" value="Genomic_DNA"/>
</dbReference>
<dbReference type="FunFam" id="1.10.510.10:FF:001512">
    <property type="entry name" value="Receptor tyrosine-protein kinase erbB-2"/>
    <property type="match status" value="1"/>
</dbReference>
<sequence length="1081" mass="122558">MDSISVDGPSAGECQVHIRLCSSREPLVLGVARDETAEQLTVRAARHCRIGPVARHLFSLCDEETRLFLAGSQRVGGAVRRYTFLMRFKVADVVRLRALDPHAFDYLFHQVREAFVMGTFSNILRQKEDALGLAVTDMYRLMREMNVRREDVEKDYKSFIPRDLVKMHSFFLKSPIRKHLIKLEQGPINDVMYIKEKYVQKALEMCPTYGDETYTVQRDEAGVVRQWKLVVDPFHPTQPGLRMKTDGGENSIHICTISDICYISLRNDNRVELARKNGVPQYFRFASEAEMTSCVSLLDSYYRLMEKWTFCLSKDLQLPSQLRLKQRRCHGPVGQEFAHQKLREKRNNEPGTYLLRQHSEEYDVILVDVCQPNCEQPLTIAIDETAGGGFRCPGEEEEHASIQELLAQFSTDHLVQFKECLPPSEHGRAAEVYGRYTVVQRAQWHTSSGTTRQVAVKRLQQHLTKEHLQDFIDSVSAALQWTCDAVVQFRGVCLTQAVSLVMDWYPLGPLDSYLAENKHTLMEVDLVEAGTYLAKALWYLDEQGVTHGKLRCRNVLVSSRAENKFHVRLADPGLRLYTQNDLHWVPVEYFDQLQSVAYSSAADVWSYGTTLWEIFSYGQTPLEGEDLDMAKQRGGRLPPPSGCPRDIYRLMCDCWHHMPHNRKTPQAIMRDINQILYNVFNARQVHAYATLSNSASVDSGEGAGTPVDGTVTTLGTDNTTVSAIESVAPPMIDLLSEPFPGGADLARVMSPESVDPEGRTRDRLVSIGRHKLLIPGVPTSLGGDSAEPVTPISPLDMFEEACPSFPRVLQLNQGQVQLGDRLGVGFYGEVYKAVLTHQDGTWETVAAKRLKKKAISTAGLQDLQREIAILKDLDHENVVKMRGIVDEPELMLVMEYLPPGALSSYLKMYWDKLTTHRLLKFAKDVAKGMEYLGEKKIVHRDLAARNILVASDTHVKISDFGLAQVTGANTYYYLKTNRELPFRWYAPESIRYGKFSSLSDVWSYGITLFEMFSGGEDPQIPNCDDQKLLETLDRGVRLCCPSECPLGIYTSLMWPCWDEQAHMRPCFSDLVHECASLMREY</sequence>
<evidence type="ECO:0000256" key="6">
    <source>
        <dbReference type="ARBA" id="ARBA00022777"/>
    </source>
</evidence>
<keyword evidence="4" id="KW-0677">Repeat</keyword>
<dbReference type="InterPro" id="IPR011009">
    <property type="entry name" value="Kinase-like_dom_sf"/>
</dbReference>
<dbReference type="PANTHER" id="PTHR45807:SF7">
    <property type="entry name" value="TYROSINE-PROTEIN KINASE HOPSCOTCH"/>
    <property type="match status" value="1"/>
</dbReference>
<dbReference type="InterPro" id="IPR019748">
    <property type="entry name" value="FERM_central"/>
</dbReference>
<feature type="domain" description="Protein kinase" evidence="15">
    <location>
        <begin position="415"/>
        <end position="676"/>
    </location>
</feature>
<dbReference type="CDD" id="cd00192">
    <property type="entry name" value="PTKc"/>
    <property type="match status" value="1"/>
</dbReference>
<dbReference type="Gene3D" id="3.30.505.10">
    <property type="entry name" value="SH2 domain"/>
    <property type="match status" value="1"/>
</dbReference>
<feature type="binding site" evidence="13">
    <location>
        <position position="848"/>
    </location>
    <ligand>
        <name>ATP</name>
        <dbReference type="ChEBI" id="CHEBI:30616"/>
    </ligand>
</feature>
<dbReference type="InterPro" id="IPR000719">
    <property type="entry name" value="Prot_kinase_dom"/>
</dbReference>
<dbReference type="SMART" id="SM00219">
    <property type="entry name" value="TyrKc"/>
    <property type="match status" value="2"/>
</dbReference>
<feature type="domain" description="Protein kinase" evidence="15">
    <location>
        <begin position="816"/>
        <end position="1081"/>
    </location>
</feature>
<evidence type="ECO:0000256" key="7">
    <source>
        <dbReference type="ARBA" id="ARBA00022840"/>
    </source>
</evidence>
<dbReference type="GO" id="GO:0035556">
    <property type="term" value="P:intracellular signal transduction"/>
    <property type="evidence" value="ECO:0007669"/>
    <property type="project" value="TreeGrafter"/>
</dbReference>
<organism evidence="17 18">
    <name type="scientific">Amphibalanus amphitrite</name>
    <name type="common">Striped barnacle</name>
    <name type="synonym">Balanus amphitrite</name>
    <dbReference type="NCBI Taxonomy" id="1232801"/>
    <lineage>
        <taxon>Eukaryota</taxon>
        <taxon>Metazoa</taxon>
        <taxon>Ecdysozoa</taxon>
        <taxon>Arthropoda</taxon>
        <taxon>Crustacea</taxon>
        <taxon>Multicrustacea</taxon>
        <taxon>Cirripedia</taxon>
        <taxon>Thoracica</taxon>
        <taxon>Thoracicalcarea</taxon>
        <taxon>Balanomorpha</taxon>
        <taxon>Balanoidea</taxon>
        <taxon>Balanidae</taxon>
        <taxon>Amphibalaninae</taxon>
        <taxon>Amphibalanus</taxon>
    </lineage>
</organism>
<reference evidence="17 18" key="1">
    <citation type="submission" date="2019-07" db="EMBL/GenBank/DDBJ databases">
        <title>Draft genome assembly of a fouling barnacle, Amphibalanus amphitrite (Darwin, 1854): The first reference genome for Thecostraca.</title>
        <authorList>
            <person name="Kim W."/>
        </authorList>
    </citation>
    <scope>NUCLEOTIDE SEQUENCE [LARGE SCALE GENOMIC DNA]</scope>
    <source>
        <strain evidence="17">SNU_AA5</strain>
        <tissue evidence="17">Soma without cirri and trophi</tissue>
    </source>
</reference>
<dbReference type="GO" id="GO:0004715">
    <property type="term" value="F:non-membrane spanning protein tyrosine kinase activity"/>
    <property type="evidence" value="ECO:0007669"/>
    <property type="project" value="UniProtKB-EC"/>
</dbReference>
<dbReference type="InterPro" id="IPR041046">
    <property type="entry name" value="FERM_F2"/>
</dbReference>
<keyword evidence="3 14" id="KW-0808">Transferase</keyword>
<dbReference type="GO" id="GO:0048468">
    <property type="term" value="P:cell development"/>
    <property type="evidence" value="ECO:0007669"/>
    <property type="project" value="UniProtKB-ARBA"/>
</dbReference>
<keyword evidence="18" id="KW-1185">Reference proteome</keyword>
<dbReference type="GO" id="GO:0005126">
    <property type="term" value="F:cytokine receptor binding"/>
    <property type="evidence" value="ECO:0007669"/>
    <property type="project" value="TreeGrafter"/>
</dbReference>
<evidence type="ECO:0000259" key="16">
    <source>
        <dbReference type="PROSITE" id="PS50057"/>
    </source>
</evidence>
<evidence type="ECO:0000256" key="13">
    <source>
        <dbReference type="PROSITE-ProRule" id="PRU10141"/>
    </source>
</evidence>
<evidence type="ECO:0000313" key="17">
    <source>
        <dbReference type="EMBL" id="KAF0302478.1"/>
    </source>
</evidence>
<evidence type="ECO:0000256" key="2">
    <source>
        <dbReference type="ARBA" id="ARBA00022553"/>
    </source>
</evidence>
<dbReference type="InterPro" id="IPR014352">
    <property type="entry name" value="FERM/acyl-CoA-bd_prot_sf"/>
</dbReference>
<evidence type="ECO:0000256" key="9">
    <source>
        <dbReference type="ARBA" id="ARBA00023136"/>
    </source>
</evidence>
<dbReference type="PROSITE" id="PS50011">
    <property type="entry name" value="PROTEIN_KINASE_DOM"/>
    <property type="match status" value="2"/>
</dbReference>
<evidence type="ECO:0000256" key="3">
    <source>
        <dbReference type="ARBA" id="ARBA00022679"/>
    </source>
</evidence>
<dbReference type="GO" id="GO:0050793">
    <property type="term" value="P:regulation of developmental process"/>
    <property type="evidence" value="ECO:0007669"/>
    <property type="project" value="UniProtKB-ARBA"/>
</dbReference>
<dbReference type="InterPro" id="IPR019749">
    <property type="entry name" value="Band_41_domain"/>
</dbReference>
<dbReference type="Gene3D" id="1.20.80.10">
    <property type="match status" value="1"/>
</dbReference>
<dbReference type="InterPro" id="IPR036860">
    <property type="entry name" value="SH2_dom_sf"/>
</dbReference>
<dbReference type="CDD" id="cd14473">
    <property type="entry name" value="FERM_B-lobe"/>
    <property type="match status" value="1"/>
</dbReference>
<dbReference type="InterPro" id="IPR000980">
    <property type="entry name" value="SH2"/>
</dbReference>
<dbReference type="PRINTS" id="PR00109">
    <property type="entry name" value="TYRKINASE"/>
</dbReference>
<evidence type="ECO:0000256" key="10">
    <source>
        <dbReference type="ARBA" id="ARBA00023137"/>
    </source>
</evidence>
<keyword evidence="10 14" id="KW-0829">Tyrosine-protein kinase</keyword>
<comment type="caution">
    <text evidence="17">The sequence shown here is derived from an EMBL/GenBank/DDBJ whole genome shotgun (WGS) entry which is preliminary data.</text>
</comment>
<dbReference type="GO" id="GO:0009887">
    <property type="term" value="P:animal organ morphogenesis"/>
    <property type="evidence" value="ECO:0007669"/>
    <property type="project" value="UniProtKB-ARBA"/>
</dbReference>
<evidence type="ECO:0000256" key="8">
    <source>
        <dbReference type="ARBA" id="ARBA00022999"/>
    </source>
</evidence>
<dbReference type="GO" id="GO:0004714">
    <property type="term" value="F:transmembrane receptor protein tyrosine kinase activity"/>
    <property type="evidence" value="ECO:0007669"/>
    <property type="project" value="UniProtKB-EC"/>
</dbReference>
<keyword evidence="7 13" id="KW-0067">ATP-binding</keyword>
<accession>A0A6A4WJY0</accession>
<dbReference type="GO" id="GO:0071944">
    <property type="term" value="C:cell periphery"/>
    <property type="evidence" value="ECO:0007669"/>
    <property type="project" value="UniProtKB-ARBA"/>
</dbReference>
<evidence type="ECO:0000259" key="15">
    <source>
        <dbReference type="PROSITE" id="PS50011"/>
    </source>
</evidence>
<comment type="similarity">
    <text evidence="14">Belongs to the protein kinase superfamily. Tyr protein kinase family.</text>
</comment>
<keyword evidence="2" id="KW-0597">Phosphoprotein</keyword>
<dbReference type="OrthoDB" id="1915767at2759"/>
<gene>
    <name evidence="17" type="primary">hop</name>
    <name evidence="17" type="ORF">FJT64_025433</name>
</gene>
<dbReference type="Proteomes" id="UP000440578">
    <property type="component" value="Unassembled WGS sequence"/>
</dbReference>
<dbReference type="PANTHER" id="PTHR45807">
    <property type="entry name" value="TYROSINE-PROTEIN KINASE HOPSCOTCH"/>
    <property type="match status" value="1"/>
</dbReference>